<name>A0A1G8GJ37_9RHOB</name>
<sequence length="281" mass="30963">MTPSFLSRMPAFIMALLLAVSAFALPLRAADRDRIEAFLTTTGFDVALDSIALSAESAPRMLGREAGDFGAQWTQLADRIFDTGTMHDMAVAILQETLDQDDLMHAVDFYASDLGQRLVAAENASHMMPDDAGKLEQGKEIFAALVAEGSPRVAYFQRMNDAISSDDSAVRAIEEIQVRFLMAASVAGVLDRPLDEDALRAVLADGRDELRVELRANSLASAAFTYRDFSDEDLRLYTEALEHPQMRRVYELLNAVQHEIMANRFEVLAVAMADLTPGQEL</sequence>
<dbReference type="EMBL" id="FNEB01000001">
    <property type="protein sequence ID" value="SDH94330.1"/>
    <property type="molecule type" value="Genomic_DNA"/>
</dbReference>
<dbReference type="Proteomes" id="UP000199340">
    <property type="component" value="Unassembled WGS sequence"/>
</dbReference>
<reference evidence="2 3" key="1">
    <citation type="submission" date="2016-10" db="EMBL/GenBank/DDBJ databases">
        <authorList>
            <person name="de Groot N.N."/>
        </authorList>
    </citation>
    <scope>NUCLEOTIDE SEQUENCE [LARGE SCALE GENOMIC DNA]</scope>
    <source>
        <strain evidence="2 3">DSM 28010</strain>
    </source>
</reference>
<proteinExistence type="predicted"/>
<dbReference type="AlphaFoldDB" id="A0A1G8GJ37"/>
<evidence type="ECO:0000313" key="2">
    <source>
        <dbReference type="EMBL" id="SDH94330.1"/>
    </source>
</evidence>
<gene>
    <name evidence="2" type="ORF">SAMN05421850_101109</name>
</gene>
<protein>
    <recommendedName>
        <fullName evidence="1">DUF2059 domain-containing protein</fullName>
    </recommendedName>
</protein>
<accession>A0A1G8GJ37</accession>
<dbReference type="STRING" id="490829.SAMN05421850_101109"/>
<keyword evidence="3" id="KW-1185">Reference proteome</keyword>
<evidence type="ECO:0000259" key="1">
    <source>
        <dbReference type="Pfam" id="PF09832"/>
    </source>
</evidence>
<dbReference type="InterPro" id="IPR018637">
    <property type="entry name" value="DUF2059"/>
</dbReference>
<dbReference type="Pfam" id="PF09832">
    <property type="entry name" value="DUF2059"/>
    <property type="match status" value="1"/>
</dbReference>
<dbReference type="RefSeq" id="WP_090025394.1">
    <property type="nucleotide sequence ID" value="NZ_FNEB01000001.1"/>
</dbReference>
<organism evidence="2 3">
    <name type="scientific">Lutimaribacter saemankumensis</name>
    <dbReference type="NCBI Taxonomy" id="490829"/>
    <lineage>
        <taxon>Bacteria</taxon>
        <taxon>Pseudomonadati</taxon>
        <taxon>Pseudomonadota</taxon>
        <taxon>Alphaproteobacteria</taxon>
        <taxon>Rhodobacterales</taxon>
        <taxon>Roseobacteraceae</taxon>
        <taxon>Lutimaribacter</taxon>
    </lineage>
</organism>
<evidence type="ECO:0000313" key="3">
    <source>
        <dbReference type="Proteomes" id="UP000199340"/>
    </source>
</evidence>
<feature type="domain" description="DUF2059" evidence="1">
    <location>
        <begin position="86"/>
        <end position="128"/>
    </location>
</feature>
<dbReference type="OrthoDB" id="7830101at2"/>